<dbReference type="SMART" id="SM00938">
    <property type="entry name" value="P-II"/>
    <property type="match status" value="1"/>
</dbReference>
<dbReference type="Proteomes" id="UP000297295">
    <property type="component" value="Unassembled WGS sequence"/>
</dbReference>
<reference evidence="1 2" key="1">
    <citation type="submission" date="2017-11" db="EMBL/GenBank/DDBJ databases">
        <title>Isolation and Characterization of Methanogenic Archaea from Saline Meromictic Lake at Siberia.</title>
        <authorList>
            <person name="Shen Y."/>
            <person name="Huang H.-H."/>
            <person name="Lai M.-C."/>
            <person name="Chen S.-C."/>
        </authorList>
    </citation>
    <scope>NUCLEOTIDE SEQUENCE [LARGE SCALE GENOMIC DNA]</scope>
    <source>
        <strain evidence="1 2">SY-01</strain>
    </source>
</reference>
<dbReference type="AlphaFoldDB" id="A0A4E0Q6V9"/>
<organism evidence="1 2">
    <name type="scientific">Methanolobus halotolerans</name>
    <dbReference type="NCBI Taxonomy" id="2052935"/>
    <lineage>
        <taxon>Archaea</taxon>
        <taxon>Methanobacteriati</taxon>
        <taxon>Methanobacteriota</taxon>
        <taxon>Stenosarchaea group</taxon>
        <taxon>Methanomicrobia</taxon>
        <taxon>Methanosarcinales</taxon>
        <taxon>Methanosarcinaceae</taxon>
        <taxon>Methanolobus</taxon>
    </lineage>
</organism>
<evidence type="ECO:0000313" key="1">
    <source>
        <dbReference type="EMBL" id="TGC10627.1"/>
    </source>
</evidence>
<dbReference type="GO" id="GO:0030234">
    <property type="term" value="F:enzyme regulator activity"/>
    <property type="evidence" value="ECO:0007669"/>
    <property type="project" value="InterPro"/>
</dbReference>
<dbReference type="Pfam" id="PF00543">
    <property type="entry name" value="P-II"/>
    <property type="match status" value="1"/>
</dbReference>
<protein>
    <submittedName>
        <fullName evidence="1">Transcriptional regulator</fullName>
    </submittedName>
</protein>
<dbReference type="EMBL" id="PGGK01000003">
    <property type="protein sequence ID" value="TGC10627.1"/>
    <property type="molecule type" value="Genomic_DNA"/>
</dbReference>
<dbReference type="GO" id="GO:0006808">
    <property type="term" value="P:regulation of nitrogen utilization"/>
    <property type="evidence" value="ECO:0007669"/>
    <property type="project" value="InterPro"/>
</dbReference>
<dbReference type="SUPFAM" id="SSF54913">
    <property type="entry name" value="GlnB-like"/>
    <property type="match status" value="1"/>
</dbReference>
<dbReference type="PROSITE" id="PS51343">
    <property type="entry name" value="PII_GLNB_DOM"/>
    <property type="match status" value="1"/>
</dbReference>
<dbReference type="RefSeq" id="WP_135389006.1">
    <property type="nucleotide sequence ID" value="NZ_PGGK01000003.1"/>
</dbReference>
<sequence>MYNEYELALIVTIVKKGWGDEVVKASQKAGAKGGTIVLGRGTGVHEDKRLFGMLIEPEKEIVLTITESANADAMVEAISKDVGLDKPGCGLGFVVSLEKVFGTAHILCELHQHCDLYDTGESDRS</sequence>
<keyword evidence="2" id="KW-1185">Reference proteome</keyword>
<dbReference type="InterPro" id="IPR002187">
    <property type="entry name" value="N-reg_PII"/>
</dbReference>
<dbReference type="OrthoDB" id="145191at2157"/>
<comment type="caution">
    <text evidence="1">The sequence shown here is derived from an EMBL/GenBank/DDBJ whole genome shotgun (WGS) entry which is preliminary data.</text>
</comment>
<gene>
    <name evidence="1" type="ORF">CUN85_03810</name>
</gene>
<evidence type="ECO:0000313" key="2">
    <source>
        <dbReference type="Proteomes" id="UP000297295"/>
    </source>
</evidence>
<name>A0A4E0Q6V9_9EURY</name>
<accession>A0A4E0Q6V9</accession>
<dbReference type="InterPro" id="IPR015867">
    <property type="entry name" value="N-reg_PII/ATP_PRibTrfase_C"/>
</dbReference>
<dbReference type="InterPro" id="IPR011322">
    <property type="entry name" value="N-reg_PII-like_a/b"/>
</dbReference>
<proteinExistence type="predicted"/>
<dbReference type="Gene3D" id="3.30.70.120">
    <property type="match status" value="1"/>
</dbReference>